<feature type="transmembrane region" description="Helical" evidence="6">
    <location>
        <begin position="247"/>
        <end position="267"/>
    </location>
</feature>
<feature type="transmembrane region" description="Helical" evidence="6">
    <location>
        <begin position="117"/>
        <end position="144"/>
    </location>
</feature>
<evidence type="ECO:0000256" key="2">
    <source>
        <dbReference type="ARBA" id="ARBA00022475"/>
    </source>
</evidence>
<dbReference type="PANTHER" id="PTHR34857:SF2">
    <property type="entry name" value="SLL0384 PROTEIN"/>
    <property type="match status" value="1"/>
</dbReference>
<evidence type="ECO:0000256" key="4">
    <source>
        <dbReference type="ARBA" id="ARBA00022989"/>
    </source>
</evidence>
<evidence type="ECO:0000256" key="6">
    <source>
        <dbReference type="SAM" id="Phobius"/>
    </source>
</evidence>
<keyword evidence="5 6" id="KW-0472">Membrane</keyword>
<sequence length="275" mass="29378">MTALPHAPLTGTDQSGASGADWSGALARLNPVTRLLLTVLVAIPVLISLDWLSATVIFVGELVVFLACGVRARMLARRMIPLLIVAPLAAISMALYGKPGGDVYFQWWLVVISQRSLTMAIAVVLRIFALGLAALVLMGGLDLTATADGLAQICHLPARFVLGTLAGMRMINLFAADWRTMAQARRARGLGDTGRLRRFATMAFALLVFAIRRGTKLATAMEARGFDASTAAHRTWARPSRMGRADAVGWLVAVVMVALALAVSIRLGTFTPVTR</sequence>
<comment type="subcellular location">
    <subcellularLocation>
        <location evidence="1">Membrane</location>
        <topology evidence="1">Multi-pass membrane protein</topology>
    </subcellularLocation>
</comment>
<dbReference type="OMA" id="WGLIHIT"/>
<reference evidence="7 8" key="1">
    <citation type="submission" date="2016-09" db="EMBL/GenBank/DDBJ databases">
        <authorList>
            <person name="Laine KS P."/>
        </authorList>
    </citation>
    <scope>NUCLEOTIDE SEQUENCE [LARGE SCALE GENOMIC DNA]</scope>
    <source>
        <strain evidence="7">PFRJS-23</strain>
    </source>
</reference>
<proteinExistence type="predicted"/>
<dbReference type="PANTHER" id="PTHR34857">
    <property type="entry name" value="SLL0384 PROTEIN"/>
    <property type="match status" value="1"/>
</dbReference>
<dbReference type="GO" id="GO:0005886">
    <property type="term" value="C:plasma membrane"/>
    <property type="evidence" value="ECO:0007669"/>
    <property type="project" value="UniProtKB-ARBA"/>
</dbReference>
<evidence type="ECO:0000256" key="1">
    <source>
        <dbReference type="ARBA" id="ARBA00004141"/>
    </source>
</evidence>
<evidence type="ECO:0000256" key="3">
    <source>
        <dbReference type="ARBA" id="ARBA00022692"/>
    </source>
</evidence>
<feature type="transmembrane region" description="Helical" evidence="6">
    <location>
        <begin position="80"/>
        <end position="97"/>
    </location>
</feature>
<dbReference type="EMBL" id="LT618793">
    <property type="protein sequence ID" value="SCQ74838.1"/>
    <property type="molecule type" value="Genomic_DNA"/>
</dbReference>
<evidence type="ECO:0000256" key="5">
    <source>
        <dbReference type="ARBA" id="ARBA00023136"/>
    </source>
</evidence>
<dbReference type="OrthoDB" id="6400at2"/>
<feature type="transmembrane region" description="Helical" evidence="6">
    <location>
        <begin position="35"/>
        <end position="68"/>
    </location>
</feature>
<keyword evidence="4 6" id="KW-1133">Transmembrane helix</keyword>
<dbReference type="Proteomes" id="UP000250080">
    <property type="component" value="Chromosome I"/>
</dbReference>
<dbReference type="AlphaFoldDB" id="A0A0A8RYJ9"/>
<dbReference type="InterPro" id="IPR003339">
    <property type="entry name" value="ABC/ECF_trnsptr_transmembrane"/>
</dbReference>
<name>A0A0A8RYJ9_9ACTN</name>
<organism evidence="7 8">
    <name type="scientific">Propionibacterium freudenreichii</name>
    <dbReference type="NCBI Taxonomy" id="1744"/>
    <lineage>
        <taxon>Bacteria</taxon>
        <taxon>Bacillati</taxon>
        <taxon>Actinomycetota</taxon>
        <taxon>Actinomycetes</taxon>
        <taxon>Propionibacteriales</taxon>
        <taxon>Propionibacteriaceae</taxon>
        <taxon>Propionibacterium</taxon>
    </lineage>
</organism>
<dbReference type="InterPro" id="IPR051611">
    <property type="entry name" value="ECF_transporter_component"/>
</dbReference>
<evidence type="ECO:0000313" key="7">
    <source>
        <dbReference type="EMBL" id="SCQ74838.1"/>
    </source>
</evidence>
<keyword evidence="3 6" id="KW-0812">Transmembrane</keyword>
<evidence type="ECO:0000313" key="8">
    <source>
        <dbReference type="Proteomes" id="UP000250080"/>
    </source>
</evidence>
<dbReference type="Pfam" id="PF02361">
    <property type="entry name" value="CbiQ"/>
    <property type="match status" value="1"/>
</dbReference>
<dbReference type="CDD" id="cd16914">
    <property type="entry name" value="EcfT"/>
    <property type="match status" value="1"/>
</dbReference>
<dbReference type="RefSeq" id="WP_013161858.1">
    <property type="nucleotide sequence ID" value="NZ_CCYN01000013.1"/>
</dbReference>
<gene>
    <name evidence="7" type="ORF">PFR_JS23_290</name>
</gene>
<keyword evidence="2" id="KW-1003">Cell membrane</keyword>
<accession>A0A0A8RYJ9</accession>
<protein>
    <submittedName>
        <fullName evidence="7">Cobalt transport protein CbiQ</fullName>
    </submittedName>
</protein>